<dbReference type="EMBL" id="CP139487">
    <property type="protein sequence ID" value="WPU64181.1"/>
    <property type="molecule type" value="Genomic_DNA"/>
</dbReference>
<sequence length="109" mass="12811">MRWMKLLERYSLVKRPTLKVVNPRVGTCIIPLSQDDSEIFFQYLTNKIHSLYFEGTEGQLTSIINKLKEDQGFTIQKMKTSIGRGREKLMLLHLKFPNDVEIRRVIKLS</sequence>
<name>A0AAX4HLS5_9BACT</name>
<keyword evidence="2" id="KW-1185">Reference proteome</keyword>
<reference evidence="1 2" key="1">
    <citation type="submission" date="2023-11" db="EMBL/GenBank/DDBJ databases">
        <title>Peredibacter starrii A3.12.</title>
        <authorList>
            <person name="Mitchell R.J."/>
        </authorList>
    </citation>
    <scope>NUCLEOTIDE SEQUENCE [LARGE SCALE GENOMIC DNA]</scope>
    <source>
        <strain evidence="1 2">A3.12</strain>
    </source>
</reference>
<dbReference type="KEGG" id="psti:SOO65_15915"/>
<protein>
    <recommendedName>
        <fullName evidence="3">Homing endonuclease LAGLIDADG domain-containing protein</fullName>
    </recommendedName>
</protein>
<evidence type="ECO:0008006" key="3">
    <source>
        <dbReference type="Google" id="ProtNLM"/>
    </source>
</evidence>
<accession>A0AAX4HLS5</accession>
<proteinExistence type="predicted"/>
<gene>
    <name evidence="1" type="ORF">SOO65_15915</name>
</gene>
<dbReference type="Proteomes" id="UP001324634">
    <property type="component" value="Chromosome"/>
</dbReference>
<evidence type="ECO:0000313" key="1">
    <source>
        <dbReference type="EMBL" id="WPU64181.1"/>
    </source>
</evidence>
<organism evidence="1 2">
    <name type="scientific">Peredibacter starrii</name>
    <dbReference type="NCBI Taxonomy" id="28202"/>
    <lineage>
        <taxon>Bacteria</taxon>
        <taxon>Pseudomonadati</taxon>
        <taxon>Bdellovibrionota</taxon>
        <taxon>Bacteriovoracia</taxon>
        <taxon>Bacteriovoracales</taxon>
        <taxon>Bacteriovoracaceae</taxon>
        <taxon>Peredibacter</taxon>
    </lineage>
</organism>
<dbReference type="AlphaFoldDB" id="A0AAX4HLS5"/>
<dbReference type="RefSeq" id="WP_321392486.1">
    <property type="nucleotide sequence ID" value="NZ_CP139487.1"/>
</dbReference>
<evidence type="ECO:0000313" key="2">
    <source>
        <dbReference type="Proteomes" id="UP001324634"/>
    </source>
</evidence>